<dbReference type="AlphaFoldDB" id="A0A392RTI5"/>
<name>A0A392RTI5_9FABA</name>
<keyword evidence="2" id="KW-1185">Reference proteome</keyword>
<evidence type="ECO:0000313" key="2">
    <source>
        <dbReference type="Proteomes" id="UP000265520"/>
    </source>
</evidence>
<organism evidence="1 2">
    <name type="scientific">Trifolium medium</name>
    <dbReference type="NCBI Taxonomy" id="97028"/>
    <lineage>
        <taxon>Eukaryota</taxon>
        <taxon>Viridiplantae</taxon>
        <taxon>Streptophyta</taxon>
        <taxon>Embryophyta</taxon>
        <taxon>Tracheophyta</taxon>
        <taxon>Spermatophyta</taxon>
        <taxon>Magnoliopsida</taxon>
        <taxon>eudicotyledons</taxon>
        <taxon>Gunneridae</taxon>
        <taxon>Pentapetalae</taxon>
        <taxon>rosids</taxon>
        <taxon>fabids</taxon>
        <taxon>Fabales</taxon>
        <taxon>Fabaceae</taxon>
        <taxon>Papilionoideae</taxon>
        <taxon>50 kb inversion clade</taxon>
        <taxon>NPAAA clade</taxon>
        <taxon>Hologalegina</taxon>
        <taxon>IRL clade</taxon>
        <taxon>Trifolieae</taxon>
        <taxon>Trifolium</taxon>
    </lineage>
</organism>
<proteinExistence type="predicted"/>
<feature type="non-terminal residue" evidence="1">
    <location>
        <position position="32"/>
    </location>
</feature>
<comment type="caution">
    <text evidence="1">The sequence shown here is derived from an EMBL/GenBank/DDBJ whole genome shotgun (WGS) entry which is preliminary data.</text>
</comment>
<protein>
    <submittedName>
        <fullName evidence="1">Uncharacterized protein</fullName>
    </submittedName>
</protein>
<reference evidence="1 2" key="1">
    <citation type="journal article" date="2018" name="Front. Plant Sci.">
        <title>Red Clover (Trifolium pratense) and Zigzag Clover (T. medium) - A Picture of Genomic Similarities and Differences.</title>
        <authorList>
            <person name="Dluhosova J."/>
            <person name="Istvanek J."/>
            <person name="Nedelnik J."/>
            <person name="Repkova J."/>
        </authorList>
    </citation>
    <scope>NUCLEOTIDE SEQUENCE [LARGE SCALE GENOMIC DNA]</scope>
    <source>
        <strain evidence="2">cv. 10/8</strain>
        <tissue evidence="1">Leaf</tissue>
    </source>
</reference>
<dbReference type="EMBL" id="LXQA010270369">
    <property type="protein sequence ID" value="MCI39679.1"/>
    <property type="molecule type" value="Genomic_DNA"/>
</dbReference>
<dbReference type="Proteomes" id="UP000265520">
    <property type="component" value="Unassembled WGS sequence"/>
</dbReference>
<sequence length="32" mass="3515">MARRATSSQKLGLSFQGILARRQKASPGDNRL</sequence>
<evidence type="ECO:0000313" key="1">
    <source>
        <dbReference type="EMBL" id="MCI39679.1"/>
    </source>
</evidence>
<accession>A0A392RTI5</accession>